<accession>A0A6J0BAV0</accession>
<feature type="repeat" description="WD" evidence="8">
    <location>
        <begin position="280"/>
        <end position="321"/>
    </location>
</feature>
<keyword evidence="5" id="KW-0677">Repeat</keyword>
<dbReference type="FunCoup" id="A0A6J0BAV0">
    <property type="interactions" value="1011"/>
</dbReference>
<dbReference type="SMART" id="SM00320">
    <property type="entry name" value="WD40"/>
    <property type="match status" value="8"/>
</dbReference>
<dbReference type="InterPro" id="IPR015943">
    <property type="entry name" value="WD40/YVTN_repeat-like_dom_sf"/>
</dbReference>
<dbReference type="PROSITE" id="PS50294">
    <property type="entry name" value="WD_REPEATS_REGION"/>
    <property type="match status" value="2"/>
</dbReference>
<proteinExistence type="inferred from homology"/>
<dbReference type="PANTHER" id="PTHR14344:SF3">
    <property type="entry name" value="WD REPEAT-CONTAINING PROTEIN 6"/>
    <property type="match status" value="1"/>
</dbReference>
<dbReference type="GO" id="GO:0030488">
    <property type="term" value="P:tRNA methylation"/>
    <property type="evidence" value="ECO:0007669"/>
    <property type="project" value="TreeGrafter"/>
</dbReference>
<dbReference type="Proteomes" id="UP000829291">
    <property type="component" value="Chromosome 4"/>
</dbReference>
<dbReference type="RefSeq" id="XP_015512069.1">
    <property type="nucleotide sequence ID" value="XM_015656583.2"/>
</dbReference>
<dbReference type="OrthoDB" id="5594999at2759"/>
<dbReference type="PANTHER" id="PTHR14344">
    <property type="entry name" value="WD REPEAT PROTEIN"/>
    <property type="match status" value="1"/>
</dbReference>
<dbReference type="Gene3D" id="2.130.10.10">
    <property type="entry name" value="YVTN repeat-like/Quinoprotein amine dehydrogenase"/>
    <property type="match status" value="3"/>
</dbReference>
<dbReference type="InParanoid" id="A0A6J0BAV0"/>
<dbReference type="SUPFAM" id="SSF50978">
    <property type="entry name" value="WD40 repeat-like"/>
    <property type="match status" value="3"/>
</dbReference>
<evidence type="ECO:0000313" key="9">
    <source>
        <dbReference type="Proteomes" id="UP000829291"/>
    </source>
</evidence>
<reference evidence="10" key="1">
    <citation type="submission" date="2025-08" db="UniProtKB">
        <authorList>
            <consortium name="RefSeq"/>
        </authorList>
    </citation>
    <scope>IDENTIFICATION</scope>
    <source>
        <tissue evidence="10">Thorax and Abdomen</tissue>
    </source>
</reference>
<dbReference type="Pfam" id="PF00400">
    <property type="entry name" value="WD40"/>
    <property type="match status" value="2"/>
</dbReference>
<protein>
    <recommendedName>
        <fullName evidence="7">tRNA (34-2'-O)-methyltransferase regulator WDR6</fullName>
    </recommendedName>
</protein>
<evidence type="ECO:0000313" key="10">
    <source>
        <dbReference type="RefSeq" id="XP_015512069.1"/>
    </source>
</evidence>
<feature type="repeat" description="WD" evidence="8">
    <location>
        <begin position="184"/>
        <end position="217"/>
    </location>
</feature>
<evidence type="ECO:0000256" key="8">
    <source>
        <dbReference type="PROSITE-ProRule" id="PRU00221"/>
    </source>
</evidence>
<dbReference type="PROSITE" id="PS50082">
    <property type="entry name" value="WD_REPEATS_2"/>
    <property type="match status" value="2"/>
</dbReference>
<dbReference type="InterPro" id="IPR051973">
    <property type="entry name" value="tRNA_Anticodon_Mtase-Reg"/>
</dbReference>
<dbReference type="SUPFAM" id="SSF101908">
    <property type="entry name" value="Putative isomerase YbhE"/>
    <property type="match status" value="1"/>
</dbReference>
<gene>
    <name evidence="10" type="primary">LOC107218650</name>
</gene>
<comment type="subcellular location">
    <subcellularLocation>
        <location evidence="1">Cytoplasm</location>
    </subcellularLocation>
</comment>
<dbReference type="GO" id="GO:0005737">
    <property type="term" value="C:cytoplasm"/>
    <property type="evidence" value="ECO:0007669"/>
    <property type="project" value="UniProtKB-SubCell"/>
</dbReference>
<evidence type="ECO:0000256" key="4">
    <source>
        <dbReference type="ARBA" id="ARBA00022694"/>
    </source>
</evidence>
<keyword evidence="4" id="KW-0819">tRNA processing</keyword>
<dbReference type="KEGG" id="nlo:107218650"/>
<evidence type="ECO:0000256" key="7">
    <source>
        <dbReference type="ARBA" id="ARBA00040154"/>
    </source>
</evidence>
<comment type="similarity">
    <text evidence="6">Belongs to the WD repeat WDR6 family.</text>
</comment>
<keyword evidence="2" id="KW-0963">Cytoplasm</keyword>
<organism evidence="10">
    <name type="scientific">Neodiprion lecontei</name>
    <name type="common">Redheaded pine sawfly</name>
    <dbReference type="NCBI Taxonomy" id="441921"/>
    <lineage>
        <taxon>Eukaryota</taxon>
        <taxon>Metazoa</taxon>
        <taxon>Ecdysozoa</taxon>
        <taxon>Arthropoda</taxon>
        <taxon>Hexapoda</taxon>
        <taxon>Insecta</taxon>
        <taxon>Pterygota</taxon>
        <taxon>Neoptera</taxon>
        <taxon>Endopterygota</taxon>
        <taxon>Hymenoptera</taxon>
        <taxon>Tenthredinoidea</taxon>
        <taxon>Diprionidae</taxon>
        <taxon>Diprioninae</taxon>
        <taxon>Neodiprion</taxon>
    </lineage>
</organism>
<dbReference type="InterPro" id="IPR001680">
    <property type="entry name" value="WD40_rpt"/>
</dbReference>
<evidence type="ECO:0000256" key="6">
    <source>
        <dbReference type="ARBA" id="ARBA00038255"/>
    </source>
</evidence>
<name>A0A6J0BAV0_NEOLC</name>
<evidence type="ECO:0000256" key="2">
    <source>
        <dbReference type="ARBA" id="ARBA00022490"/>
    </source>
</evidence>
<evidence type="ECO:0000256" key="3">
    <source>
        <dbReference type="ARBA" id="ARBA00022574"/>
    </source>
</evidence>
<dbReference type="AlphaFoldDB" id="A0A6J0BAV0"/>
<dbReference type="GeneID" id="107218650"/>
<dbReference type="InterPro" id="IPR036322">
    <property type="entry name" value="WD40_repeat_dom_sf"/>
</dbReference>
<keyword evidence="9" id="KW-1185">Reference proteome</keyword>
<keyword evidence="3 8" id="KW-0853">WD repeat</keyword>
<evidence type="ECO:0000256" key="1">
    <source>
        <dbReference type="ARBA" id="ARBA00004496"/>
    </source>
</evidence>
<evidence type="ECO:0000256" key="5">
    <source>
        <dbReference type="ARBA" id="ARBA00022737"/>
    </source>
</evidence>
<sequence length="1043" mass="116971">MSELLSTDVLAVLSVGDYIFVGIGYTLRVYKKSTNNFISKLDVCYPDKIHGIVKGPGNYLAVFGGKQIGIVEVKSSNKTVLTTLYNAVHRFNDWVIAASWCSSNNEPSKLAILFAHNCLYVYDWLKNEAKEFQCEEKCILYGGSVTSDKADNFVVFAGTVFQEIFIWAVRNFNIGEEVPILHRLRGHNGVIFSVTFDPITSLICSTSDDRTIRLWSVGINSSDNGIQKWKNANISLMTTIFGHTARVWRAAIRKDFVISIGEDSLVCIWTKRGTLINKIEAHHGAPIWSIDVPEDGNTIITGGGDGAVHVWPLRANTNFVTKIIPLESSNDVPKHIGLLNSTSMVIITQTGKMLTQNKESGLKEVSLDTTKYASYIVMQISPDRKRVSLASLNGYLTLYEDNSETRCLQRVLEQKIMDSKVLSMHWLNEDSLLVCGLEGCMKTVKIVQGSALVISNHLLPQSRERWTTTAVVHENLLICGDRAGSIHLFRIGDVGIDNLLTDQTNSCHIHPFQSLLKIHGRLGVHSCKIIEDKLLTTGRDGTLRFYKLQKIDGQKTISPLQIDKMPMDWVSITLKTCTDLYVLGFKEVDFVLYSTAHQRVLLRIRCGGGHRSWDYVLNDGNFYFTYIRDKQIHVAKCEPNFLATLAVENGFHTKEVYCIQPIPTSIGHNILISGGEDRILRVTHINGCGSDSNNNQKFTSMALLSGHISSIKTLSLINLQNTAECTRNLIFSGGGRAQLKVWLISLTFEKNAVHVGNLTCVELASHMLRGTDQQQRKSLQQESHQCHYMDPETRYMSINAYRIPRKPNFILLLLGCSDGFLRIFSYDIETRNISTRTAIPYYNRCILMTHLFNYEENLIALTMATDGIVNFWCLNDVVDDIVEDLPDKDKLVSKIPILPFAKLGLHQCGINSYDLKMLKESLFILATGGDDNLLCLVVFEIKSENGVLSLHKIRKWNSASSHSTQVTGLILNESGSLFSVGIDQKVLTFNYRYDDIKLIVSLVHDTITSVADVQGMTMCYANDVDSTLLCTYGKGFELIRRTR</sequence>